<dbReference type="Gene3D" id="2.30.29.30">
    <property type="entry name" value="Pleckstrin-homology domain (PH domain)/Phosphotyrosine-binding domain (PTB)"/>
    <property type="match status" value="1"/>
</dbReference>
<dbReference type="Pfam" id="PF02174">
    <property type="entry name" value="IRS"/>
    <property type="match status" value="1"/>
</dbReference>
<dbReference type="AlphaFoldDB" id="A0ABD3VPC1"/>
<evidence type="ECO:0000313" key="3">
    <source>
        <dbReference type="EMBL" id="KAL3863447.1"/>
    </source>
</evidence>
<evidence type="ECO:0000259" key="2">
    <source>
        <dbReference type="PROSITE" id="PS51064"/>
    </source>
</evidence>
<feature type="domain" description="IRS-type PTB" evidence="2">
    <location>
        <begin position="57"/>
        <end position="162"/>
    </location>
</feature>
<feature type="region of interest" description="Disordered" evidence="1">
    <location>
        <begin position="1"/>
        <end position="21"/>
    </location>
</feature>
<dbReference type="SMART" id="SM00310">
    <property type="entry name" value="PTBI"/>
    <property type="match status" value="1"/>
</dbReference>
<dbReference type="PANTHER" id="PTHR21258:SF62">
    <property type="entry name" value="INSULIN RECEPTOR SUBSTRATE 1"/>
    <property type="match status" value="1"/>
</dbReference>
<dbReference type="Proteomes" id="UP001634394">
    <property type="component" value="Unassembled WGS sequence"/>
</dbReference>
<name>A0ABD3VPC1_SINWO</name>
<dbReference type="SUPFAM" id="SSF50729">
    <property type="entry name" value="PH domain-like"/>
    <property type="match status" value="1"/>
</dbReference>
<protein>
    <recommendedName>
        <fullName evidence="2">IRS-type PTB domain-containing protein</fullName>
    </recommendedName>
</protein>
<sequence length="173" mass="20122">MQHASEHTYINTTVPGPNQDLDAASKMAISDEEPYTKLSTRSAHVNQYEEISLEMRNENYYDVEVYDTEESKRCGLHGHYRIVLTDTTILLIDSRLGSVAYSWPLNTIRRFGVDPNNIFFMEARRRAPSGEGMFRFKANNPRDIHDRALERCKKIVINYTACKHENKSVRYQE</sequence>
<dbReference type="EMBL" id="JBJQND010000010">
    <property type="protein sequence ID" value="KAL3863447.1"/>
    <property type="molecule type" value="Genomic_DNA"/>
</dbReference>
<dbReference type="InterPro" id="IPR050996">
    <property type="entry name" value="Docking_Protein_DOK"/>
</dbReference>
<gene>
    <name evidence="3" type="ORF">ACJMK2_005201</name>
</gene>
<organism evidence="3 4">
    <name type="scientific">Sinanodonta woodiana</name>
    <name type="common">Chinese pond mussel</name>
    <name type="synonym">Anodonta woodiana</name>
    <dbReference type="NCBI Taxonomy" id="1069815"/>
    <lineage>
        <taxon>Eukaryota</taxon>
        <taxon>Metazoa</taxon>
        <taxon>Spiralia</taxon>
        <taxon>Lophotrochozoa</taxon>
        <taxon>Mollusca</taxon>
        <taxon>Bivalvia</taxon>
        <taxon>Autobranchia</taxon>
        <taxon>Heteroconchia</taxon>
        <taxon>Palaeoheterodonta</taxon>
        <taxon>Unionida</taxon>
        <taxon>Unionoidea</taxon>
        <taxon>Unionidae</taxon>
        <taxon>Unioninae</taxon>
        <taxon>Sinanodonta</taxon>
    </lineage>
</organism>
<reference evidence="3 4" key="1">
    <citation type="submission" date="2024-11" db="EMBL/GenBank/DDBJ databases">
        <title>Chromosome-level genome assembly of the freshwater bivalve Anodonta woodiana.</title>
        <authorList>
            <person name="Chen X."/>
        </authorList>
    </citation>
    <scope>NUCLEOTIDE SEQUENCE [LARGE SCALE GENOMIC DNA]</scope>
    <source>
        <strain evidence="3">MN2024</strain>
        <tissue evidence="3">Gills</tissue>
    </source>
</reference>
<evidence type="ECO:0000256" key="1">
    <source>
        <dbReference type="SAM" id="MobiDB-lite"/>
    </source>
</evidence>
<dbReference type="InterPro" id="IPR011993">
    <property type="entry name" value="PH-like_dom_sf"/>
</dbReference>
<accession>A0ABD3VPC1</accession>
<evidence type="ECO:0000313" key="4">
    <source>
        <dbReference type="Proteomes" id="UP001634394"/>
    </source>
</evidence>
<dbReference type="InterPro" id="IPR002404">
    <property type="entry name" value="IRS_PTB"/>
</dbReference>
<comment type="caution">
    <text evidence="3">The sequence shown here is derived from an EMBL/GenBank/DDBJ whole genome shotgun (WGS) entry which is preliminary data.</text>
</comment>
<dbReference type="PANTHER" id="PTHR21258">
    <property type="entry name" value="DOCKING PROTEIN RELATED"/>
    <property type="match status" value="1"/>
</dbReference>
<proteinExistence type="predicted"/>
<dbReference type="SMART" id="SM01244">
    <property type="entry name" value="IRS"/>
    <property type="match status" value="1"/>
</dbReference>
<dbReference type="PROSITE" id="PS51064">
    <property type="entry name" value="IRS_PTB"/>
    <property type="match status" value="1"/>
</dbReference>
<keyword evidence="4" id="KW-1185">Reference proteome</keyword>